<evidence type="ECO:0000313" key="6">
    <source>
        <dbReference type="Proteomes" id="UP000823890"/>
    </source>
</evidence>
<dbReference type="PROSITE" id="PS00670">
    <property type="entry name" value="D_2_HYDROXYACID_DH_2"/>
    <property type="match status" value="1"/>
</dbReference>
<dbReference type="PANTHER" id="PTHR43026:SF1">
    <property type="entry name" value="2-HYDROXYACID DEHYDROGENASE HOMOLOG 1-RELATED"/>
    <property type="match status" value="1"/>
</dbReference>
<dbReference type="EMBL" id="DWWO01000006">
    <property type="protein sequence ID" value="HJC33096.1"/>
    <property type="molecule type" value="Genomic_DNA"/>
</dbReference>
<name>A0A9D2NIJ1_9FIRM</name>
<evidence type="ECO:0000256" key="1">
    <source>
        <dbReference type="ARBA" id="ARBA00005854"/>
    </source>
</evidence>
<reference evidence="5" key="2">
    <citation type="submission" date="2021-04" db="EMBL/GenBank/DDBJ databases">
        <authorList>
            <person name="Gilroy R."/>
        </authorList>
    </citation>
    <scope>NUCLEOTIDE SEQUENCE</scope>
    <source>
        <strain evidence="5">ChiW19-954</strain>
    </source>
</reference>
<comment type="similarity">
    <text evidence="1">Belongs to the D-isomer specific 2-hydroxyacid dehydrogenase family.</text>
</comment>
<dbReference type="AlphaFoldDB" id="A0A9D2NIJ1"/>
<dbReference type="GO" id="GO:0051287">
    <property type="term" value="F:NAD binding"/>
    <property type="evidence" value="ECO:0007669"/>
    <property type="project" value="InterPro"/>
</dbReference>
<dbReference type="InterPro" id="IPR058205">
    <property type="entry name" value="D-LDH-like"/>
</dbReference>
<dbReference type="PROSITE" id="PS00065">
    <property type="entry name" value="D_2_HYDROXYACID_DH_1"/>
    <property type="match status" value="1"/>
</dbReference>
<dbReference type="InterPro" id="IPR029753">
    <property type="entry name" value="D-isomer_DH_CS"/>
</dbReference>
<evidence type="ECO:0000259" key="4">
    <source>
        <dbReference type="Pfam" id="PF02826"/>
    </source>
</evidence>
<dbReference type="Gene3D" id="3.40.50.720">
    <property type="entry name" value="NAD(P)-binding Rossmann-like Domain"/>
    <property type="match status" value="2"/>
</dbReference>
<organism evidence="5 6">
    <name type="scientific">Candidatus Mediterraneibacter faecipullorum</name>
    <dbReference type="NCBI Taxonomy" id="2838670"/>
    <lineage>
        <taxon>Bacteria</taxon>
        <taxon>Bacillati</taxon>
        <taxon>Bacillota</taxon>
        <taxon>Clostridia</taxon>
        <taxon>Lachnospirales</taxon>
        <taxon>Lachnospiraceae</taxon>
        <taxon>Mediterraneibacter</taxon>
    </lineage>
</organism>
<accession>A0A9D2NIJ1</accession>
<comment type="caution">
    <text evidence="5">The sequence shown here is derived from an EMBL/GenBank/DDBJ whole genome shotgun (WGS) entry which is preliminary data.</text>
</comment>
<dbReference type="Pfam" id="PF02826">
    <property type="entry name" value="2-Hacid_dh_C"/>
    <property type="match status" value="1"/>
</dbReference>
<evidence type="ECO:0000256" key="2">
    <source>
        <dbReference type="ARBA" id="ARBA00023002"/>
    </source>
</evidence>
<dbReference type="GO" id="GO:0008720">
    <property type="term" value="F:D-lactate dehydrogenase (NAD+) activity"/>
    <property type="evidence" value="ECO:0007669"/>
    <property type="project" value="TreeGrafter"/>
</dbReference>
<evidence type="ECO:0000256" key="3">
    <source>
        <dbReference type="ARBA" id="ARBA00023027"/>
    </source>
</evidence>
<evidence type="ECO:0000313" key="5">
    <source>
        <dbReference type="EMBL" id="HJC33096.1"/>
    </source>
</evidence>
<dbReference type="PANTHER" id="PTHR43026">
    <property type="entry name" value="2-HYDROXYACID DEHYDROGENASE HOMOLOG 1-RELATED"/>
    <property type="match status" value="1"/>
</dbReference>
<proteinExistence type="inferred from homology"/>
<keyword evidence="3" id="KW-0520">NAD</keyword>
<dbReference type="InterPro" id="IPR029752">
    <property type="entry name" value="D-isomer_DH_CS1"/>
</dbReference>
<keyword evidence="2" id="KW-0560">Oxidoreductase</keyword>
<dbReference type="InterPro" id="IPR006140">
    <property type="entry name" value="D-isomer_DH_NAD-bd"/>
</dbReference>
<gene>
    <name evidence="5" type="ORF">H9758_00710</name>
</gene>
<dbReference type="SUPFAM" id="SSF51735">
    <property type="entry name" value="NAD(P)-binding Rossmann-fold domains"/>
    <property type="match status" value="1"/>
</dbReference>
<dbReference type="Proteomes" id="UP000823890">
    <property type="component" value="Unassembled WGS sequence"/>
</dbReference>
<dbReference type="InterPro" id="IPR036291">
    <property type="entry name" value="NAD(P)-bd_dom_sf"/>
</dbReference>
<protein>
    <recommendedName>
        <fullName evidence="4">D-isomer specific 2-hydroxyacid dehydrogenase NAD-binding domain-containing protein</fullName>
    </recommendedName>
</protein>
<dbReference type="PROSITE" id="PS00671">
    <property type="entry name" value="D_2_HYDROXYACID_DH_3"/>
    <property type="match status" value="1"/>
</dbReference>
<reference evidence="5" key="1">
    <citation type="journal article" date="2021" name="PeerJ">
        <title>Extensive microbial diversity within the chicken gut microbiome revealed by metagenomics and culture.</title>
        <authorList>
            <person name="Gilroy R."/>
            <person name="Ravi A."/>
            <person name="Getino M."/>
            <person name="Pursley I."/>
            <person name="Horton D.L."/>
            <person name="Alikhan N.F."/>
            <person name="Baker D."/>
            <person name="Gharbi K."/>
            <person name="Hall N."/>
            <person name="Watson M."/>
            <person name="Adriaenssens E.M."/>
            <person name="Foster-Nyarko E."/>
            <person name="Jarju S."/>
            <person name="Secka A."/>
            <person name="Antonio M."/>
            <person name="Oren A."/>
            <person name="Chaudhuri R.R."/>
            <person name="La Ragione R."/>
            <person name="Hildebrand F."/>
            <person name="Pallen M.J."/>
        </authorList>
    </citation>
    <scope>NUCLEOTIDE SEQUENCE</scope>
    <source>
        <strain evidence="5">ChiW19-954</strain>
    </source>
</reference>
<sequence length="197" mass="21727">MRNPGNIGRELKDLTVGIIGTGQIGSTIIKELSGFGCRILAYNRHENPDVADLAEYVPLETLYQESDVISLHLPLTPETHHMISAETLSRMKKGVVLVNCSRGALTDIKALISGIESEQIGALGLDCIEYEEDIVHKDLRTDILSNRDMAYLRQFKNVIHTQHMAFYTDSAVKSMVYCGVLGLIEMADGKSCATQLC</sequence>
<feature type="domain" description="D-isomer specific 2-hydroxyacid dehydrogenase NAD-binding" evidence="4">
    <location>
        <begin position="6"/>
        <end position="165"/>
    </location>
</feature>